<evidence type="ECO:0000313" key="5">
    <source>
        <dbReference type="Proteomes" id="UP000053989"/>
    </source>
</evidence>
<protein>
    <recommendedName>
        <fullName evidence="6">U3 small nucleolar RNA-associated protein 20 N-terminal domain-containing protein</fullName>
    </recommendedName>
</protein>
<feature type="compositionally biased region" description="Polar residues" evidence="1">
    <location>
        <begin position="840"/>
        <end position="852"/>
    </location>
</feature>
<dbReference type="InParanoid" id="A0A0C3D7B3"/>
<reference evidence="5" key="2">
    <citation type="submission" date="2015-01" db="EMBL/GenBank/DDBJ databases">
        <title>Evolutionary Origins and Diversification of the Mycorrhizal Mutualists.</title>
        <authorList>
            <consortium name="DOE Joint Genome Institute"/>
            <consortium name="Mycorrhizal Genomics Consortium"/>
            <person name="Kohler A."/>
            <person name="Kuo A."/>
            <person name="Nagy L.G."/>
            <person name="Floudas D."/>
            <person name="Copeland A."/>
            <person name="Barry K.W."/>
            <person name="Cichocki N."/>
            <person name="Veneault-Fourrey C."/>
            <person name="LaButti K."/>
            <person name="Lindquist E.A."/>
            <person name="Lipzen A."/>
            <person name="Lundell T."/>
            <person name="Morin E."/>
            <person name="Murat C."/>
            <person name="Riley R."/>
            <person name="Ohm R."/>
            <person name="Sun H."/>
            <person name="Tunlid A."/>
            <person name="Henrissat B."/>
            <person name="Grigoriev I.V."/>
            <person name="Hibbett D.S."/>
            <person name="Martin F."/>
        </authorList>
    </citation>
    <scope>NUCLEOTIDE SEQUENCE [LARGE SCALE GENOMIC DNA]</scope>
    <source>
        <strain evidence="5">Foug A</strain>
    </source>
</reference>
<sequence>MTTGQCLKTLAEEHNAICEDNKVYIGDLQRREVVQTLDGHSGVVAAVAQSGYWEIEDPLLVFDFTPFLPSAFDVIIAPRLAALDQDNTQAPSALLEIFTLRAARPEYPSVVNLVLDMVEHLLTLGIEDTTIADPLVAPHLTMLLHHLTILVEHTWSDQELATPLAQRQIRLFAQVAHYIVDAVQAGTLVNLLVPLLRKPLHIVPERTKVDMLRILRTLFLLIPGLANSSLAEFAKLYEVLSLLFLTFRANTARSAISATFNQLVGAAAANGNDELQLVAALSNSLNACLSKRIHEPDFDHRLAAFATLNDQQYEMLTCRNWLPVLYNVLHFVQDPEELVICSNATYTLCRFISVVAQGLLWRQRSQLLHEHLSYPNASLDACTSSARRFFGHRRSEQLNTGGRVHAHGRVLCWPTTTFDHLLVAEAIGTLGRIAKRLQWSAYYSLVQKYLRASKDKDAIAVWVHVRSLVSILENFLFSLDDSLQQQAESAEDVEAEEEELTGHEPFPKEMQITRLLTVLSQALRNRSQDTRDLVHGTMCRIIVTLGQSYLPYAVRGLRAALMRGPQLYALAYVIHTIISYVTAPEQKEGIFADLDTCIDDIVYIASEVVFGESGKDVQSEDFKTKMREVKASASKGLDTFALTTSQNSRFLREAPSKPTSKAKTKKDNAIFHVKRKNVTLEDQYAHNLYRFIVFGLELFNTAFRRSHFNLCDNQILSRLEPFVVLIRNTLYVESEAILIAGLKAVPAILHYPQILSIIRSMGSVESEISQTALKSLAVILRDCPTSDIKENDLLFLLELLAPDLEDSSRQDDMIRDTAMAVERTTLGTSPDGNSRHPPSCNFTQQPTGNAGSTHHDVWISLTTKHQLISEA</sequence>
<dbReference type="SUPFAM" id="SSF48371">
    <property type="entry name" value="ARM repeat"/>
    <property type="match status" value="1"/>
</dbReference>
<evidence type="ECO:0000313" key="4">
    <source>
        <dbReference type="EMBL" id="KIM51981.1"/>
    </source>
</evidence>
<evidence type="ECO:0000259" key="2">
    <source>
        <dbReference type="Pfam" id="PF07539"/>
    </source>
</evidence>
<dbReference type="STRING" id="1036808.A0A0C3D7B3"/>
<evidence type="ECO:0008006" key="6">
    <source>
        <dbReference type="Google" id="ProtNLM"/>
    </source>
</evidence>
<dbReference type="Pfam" id="PF07539">
    <property type="entry name" value="UTP20_N"/>
    <property type="match status" value="2"/>
</dbReference>
<dbReference type="InterPro" id="IPR011430">
    <property type="entry name" value="UTP20_N"/>
</dbReference>
<evidence type="ECO:0000256" key="1">
    <source>
        <dbReference type="SAM" id="MobiDB-lite"/>
    </source>
</evidence>
<dbReference type="InterPro" id="IPR052575">
    <property type="entry name" value="SSU_processome_comp_20"/>
</dbReference>
<gene>
    <name evidence="4" type="ORF">SCLCIDRAFT_12002</name>
</gene>
<feature type="domain" description="U3 small nucleolar RNA-associated protein 20 N-terminal" evidence="2">
    <location>
        <begin position="62"/>
        <end position="107"/>
    </location>
</feature>
<evidence type="ECO:0000259" key="3">
    <source>
        <dbReference type="Pfam" id="PF20416"/>
    </source>
</evidence>
<dbReference type="HOGENOM" id="CLU_329588_0_0_1"/>
<dbReference type="PANTHER" id="PTHR17695:SF11">
    <property type="entry name" value="SMALL SUBUNIT PROCESSOME COMPONENT 20 HOMOLOG"/>
    <property type="match status" value="1"/>
</dbReference>
<name>A0A0C3D7B3_9AGAM</name>
<dbReference type="EMBL" id="KN822230">
    <property type="protein sequence ID" value="KIM51981.1"/>
    <property type="molecule type" value="Genomic_DNA"/>
</dbReference>
<feature type="region of interest" description="Disordered" evidence="1">
    <location>
        <begin position="825"/>
        <end position="854"/>
    </location>
</feature>
<feature type="domain" description="U3 small nucleolar RNA-associated protein 20 N-terminal" evidence="2">
    <location>
        <begin position="108"/>
        <end position="357"/>
    </location>
</feature>
<reference evidence="4 5" key="1">
    <citation type="submission" date="2014-04" db="EMBL/GenBank/DDBJ databases">
        <authorList>
            <consortium name="DOE Joint Genome Institute"/>
            <person name="Kuo A."/>
            <person name="Kohler A."/>
            <person name="Nagy L.G."/>
            <person name="Floudas D."/>
            <person name="Copeland A."/>
            <person name="Barry K.W."/>
            <person name="Cichocki N."/>
            <person name="Veneault-Fourrey C."/>
            <person name="LaButti K."/>
            <person name="Lindquist E.A."/>
            <person name="Lipzen A."/>
            <person name="Lundell T."/>
            <person name="Morin E."/>
            <person name="Murat C."/>
            <person name="Sun H."/>
            <person name="Tunlid A."/>
            <person name="Henrissat B."/>
            <person name="Grigoriev I.V."/>
            <person name="Hibbett D.S."/>
            <person name="Martin F."/>
            <person name="Nordberg H.P."/>
            <person name="Cantor M.N."/>
            <person name="Hua S.X."/>
        </authorList>
    </citation>
    <scope>NUCLEOTIDE SEQUENCE [LARGE SCALE GENOMIC DNA]</scope>
    <source>
        <strain evidence="4 5">Foug A</strain>
    </source>
</reference>
<dbReference type="InterPro" id="IPR046523">
    <property type="entry name" value="UTP20_dom"/>
</dbReference>
<dbReference type="AlphaFoldDB" id="A0A0C3D7B3"/>
<dbReference type="GO" id="GO:0030686">
    <property type="term" value="C:90S preribosome"/>
    <property type="evidence" value="ECO:0007669"/>
    <property type="project" value="TreeGrafter"/>
</dbReference>
<organism evidence="4 5">
    <name type="scientific">Scleroderma citrinum Foug A</name>
    <dbReference type="NCBI Taxonomy" id="1036808"/>
    <lineage>
        <taxon>Eukaryota</taxon>
        <taxon>Fungi</taxon>
        <taxon>Dikarya</taxon>
        <taxon>Basidiomycota</taxon>
        <taxon>Agaricomycotina</taxon>
        <taxon>Agaricomycetes</taxon>
        <taxon>Agaricomycetidae</taxon>
        <taxon>Boletales</taxon>
        <taxon>Sclerodermatineae</taxon>
        <taxon>Sclerodermataceae</taxon>
        <taxon>Scleroderma</taxon>
    </lineage>
</organism>
<dbReference type="Proteomes" id="UP000053989">
    <property type="component" value="Unassembled WGS sequence"/>
</dbReference>
<dbReference type="Pfam" id="PF20416">
    <property type="entry name" value="UTP20"/>
    <property type="match status" value="1"/>
</dbReference>
<proteinExistence type="predicted"/>
<dbReference type="OrthoDB" id="360653at2759"/>
<accession>A0A0C3D7B3</accession>
<dbReference type="GO" id="GO:0032040">
    <property type="term" value="C:small-subunit processome"/>
    <property type="evidence" value="ECO:0007669"/>
    <property type="project" value="TreeGrafter"/>
</dbReference>
<feature type="domain" description="U3 small nucleolar RNA-associated protein 20" evidence="3">
    <location>
        <begin position="509"/>
        <end position="643"/>
    </location>
</feature>
<dbReference type="InterPro" id="IPR016024">
    <property type="entry name" value="ARM-type_fold"/>
</dbReference>
<keyword evidence="5" id="KW-1185">Reference proteome</keyword>
<dbReference type="PANTHER" id="PTHR17695">
    <property type="entry name" value="SMALL SUBUNIT PROCESSOME COMPONENT 20 HOMOLOG"/>
    <property type="match status" value="1"/>
</dbReference>